<gene>
    <name evidence="5" type="ORF">GBAR_LOCUS12525</name>
</gene>
<dbReference type="InterPro" id="IPR003439">
    <property type="entry name" value="ABC_transporter-like_ATP-bd"/>
</dbReference>
<sequence>MPGDFLGLLGPSGSGKTTLLRTVLGAANVMSGAVRVYDKPGGRHNRAGYVPQLETIDWNFPVTVEETVMMGRTMVNAWFPWYRRREREMALDMMERLGIADLAKRHIRQLSGGQQQRVFLARGVGEQPGIAAAGRTDFRRGCKNPRRRDAPAARPQSRR</sequence>
<evidence type="ECO:0000313" key="5">
    <source>
        <dbReference type="EMBL" id="CAI8021051.1"/>
    </source>
</evidence>
<feature type="non-terminal residue" evidence="5">
    <location>
        <position position="159"/>
    </location>
</feature>
<evidence type="ECO:0000256" key="1">
    <source>
        <dbReference type="ARBA" id="ARBA00005417"/>
    </source>
</evidence>
<feature type="region of interest" description="Disordered" evidence="3">
    <location>
        <begin position="131"/>
        <end position="159"/>
    </location>
</feature>
<dbReference type="AlphaFoldDB" id="A0AA35S352"/>
<dbReference type="InterPro" id="IPR027417">
    <property type="entry name" value="P-loop_NTPase"/>
</dbReference>
<dbReference type="Proteomes" id="UP001174909">
    <property type="component" value="Unassembled WGS sequence"/>
</dbReference>
<keyword evidence="2" id="KW-0813">Transport</keyword>
<reference evidence="5" key="1">
    <citation type="submission" date="2023-03" db="EMBL/GenBank/DDBJ databases">
        <authorList>
            <person name="Steffen K."/>
            <person name="Cardenas P."/>
        </authorList>
    </citation>
    <scope>NUCLEOTIDE SEQUENCE</scope>
</reference>
<evidence type="ECO:0000259" key="4">
    <source>
        <dbReference type="Pfam" id="PF00005"/>
    </source>
</evidence>
<dbReference type="EMBL" id="CASHTH010001861">
    <property type="protein sequence ID" value="CAI8021051.1"/>
    <property type="molecule type" value="Genomic_DNA"/>
</dbReference>
<dbReference type="PANTHER" id="PTHR42734:SF5">
    <property type="entry name" value="IRON TRANSPORT SYSTEM ATP-BINDING PROTEIN HI_0361-RELATED"/>
    <property type="match status" value="1"/>
</dbReference>
<proteinExistence type="inferred from homology"/>
<evidence type="ECO:0000256" key="3">
    <source>
        <dbReference type="SAM" id="MobiDB-lite"/>
    </source>
</evidence>
<name>A0AA35S352_GEOBA</name>
<dbReference type="GO" id="GO:0005524">
    <property type="term" value="F:ATP binding"/>
    <property type="evidence" value="ECO:0007669"/>
    <property type="project" value="UniProtKB-KW"/>
</dbReference>
<comment type="caution">
    <text evidence="5">The sequence shown here is derived from an EMBL/GenBank/DDBJ whole genome shotgun (WGS) entry which is preliminary data.</text>
</comment>
<keyword evidence="6" id="KW-1185">Reference proteome</keyword>
<evidence type="ECO:0000313" key="6">
    <source>
        <dbReference type="Proteomes" id="UP001174909"/>
    </source>
</evidence>
<feature type="domain" description="ABC transporter" evidence="4">
    <location>
        <begin position="2"/>
        <end position="130"/>
    </location>
</feature>
<comment type="similarity">
    <text evidence="1">Belongs to the ABC transporter superfamily.</text>
</comment>
<evidence type="ECO:0000256" key="2">
    <source>
        <dbReference type="ARBA" id="ARBA00022448"/>
    </source>
</evidence>
<dbReference type="GO" id="GO:0016887">
    <property type="term" value="F:ATP hydrolysis activity"/>
    <property type="evidence" value="ECO:0007669"/>
    <property type="project" value="InterPro"/>
</dbReference>
<protein>
    <submittedName>
        <fullName evidence="5">Manganese transport system ATP-binding protein MntB</fullName>
    </submittedName>
</protein>
<organism evidence="5 6">
    <name type="scientific">Geodia barretti</name>
    <name type="common">Barrett's horny sponge</name>
    <dbReference type="NCBI Taxonomy" id="519541"/>
    <lineage>
        <taxon>Eukaryota</taxon>
        <taxon>Metazoa</taxon>
        <taxon>Porifera</taxon>
        <taxon>Demospongiae</taxon>
        <taxon>Heteroscleromorpha</taxon>
        <taxon>Tetractinellida</taxon>
        <taxon>Astrophorina</taxon>
        <taxon>Geodiidae</taxon>
        <taxon>Geodia</taxon>
    </lineage>
</organism>
<dbReference type="Gene3D" id="3.40.50.300">
    <property type="entry name" value="P-loop containing nucleotide triphosphate hydrolases"/>
    <property type="match status" value="1"/>
</dbReference>
<dbReference type="PANTHER" id="PTHR42734">
    <property type="entry name" value="METAL TRANSPORT SYSTEM ATP-BINDING PROTEIN TM_0124-RELATED"/>
    <property type="match status" value="1"/>
</dbReference>
<dbReference type="SUPFAM" id="SSF52540">
    <property type="entry name" value="P-loop containing nucleoside triphosphate hydrolases"/>
    <property type="match status" value="1"/>
</dbReference>
<keyword evidence="5" id="KW-0547">Nucleotide-binding</keyword>
<dbReference type="InterPro" id="IPR050153">
    <property type="entry name" value="Metal_Ion_Import_ABC"/>
</dbReference>
<dbReference type="Pfam" id="PF00005">
    <property type="entry name" value="ABC_tran"/>
    <property type="match status" value="1"/>
</dbReference>
<keyword evidence="5" id="KW-0067">ATP-binding</keyword>
<accession>A0AA35S352</accession>